<dbReference type="AlphaFoldDB" id="A0A2H0KDK1"/>
<protein>
    <recommendedName>
        <fullName evidence="3">T4 beta protein</fullName>
    </recommendedName>
</protein>
<gene>
    <name evidence="1" type="ORF">COV91_03940</name>
</gene>
<reference evidence="1 2" key="1">
    <citation type="submission" date="2017-09" db="EMBL/GenBank/DDBJ databases">
        <title>Depth-based differentiation of microbial function through sediment-hosted aquifers and enrichment of novel symbionts in the deep terrestrial subsurface.</title>
        <authorList>
            <person name="Probst A.J."/>
            <person name="Ladd B."/>
            <person name="Jarett J.K."/>
            <person name="Geller-Mcgrath D.E."/>
            <person name="Sieber C.M."/>
            <person name="Emerson J.B."/>
            <person name="Anantharaman K."/>
            <person name="Thomas B.C."/>
            <person name="Malmstrom R."/>
            <person name="Stieglmeier M."/>
            <person name="Klingl A."/>
            <person name="Woyke T."/>
            <person name="Ryan C.M."/>
            <person name="Banfield J.F."/>
        </authorList>
    </citation>
    <scope>NUCLEOTIDE SEQUENCE [LARGE SCALE GENOMIC DNA]</scope>
    <source>
        <strain evidence="1">CG11_big_fil_rev_8_21_14_0_20_46_11</strain>
    </source>
</reference>
<evidence type="ECO:0000313" key="1">
    <source>
        <dbReference type="EMBL" id="PIQ68474.1"/>
    </source>
</evidence>
<sequence length="361" mass="41159">MFNSKHYVPILKWKRAEQGALKALTEDRKKHITPVIQFVMPKSKPNEQLEDVITRFEKQLSEIPEKIIEVWGSTPIFIDASLLFTTALKTKAIDIISRGGHKLGGVFIPVIHLDDEEDVKNSAWSAVKETKSGLCVRLICPNFSDMTKLDQNLTTLTSTSGLNKNEIDLLVDIKATEKDGEKCTKYFSLSQEISELQKWRTFIFASGSFPVDLSECKLDEENLLPRVDWKTWKEQISSKKLQRKPAFADYTIQHPIYKEASQFFHPTSSIKYALENEWLIMKGKKQKFELYLASAAELIKDKRFSGENFSDGDKYIAEKAKHFDTYIKNPAIKGTGSTETWLKAGINHHLTLVANQIANLL</sequence>
<dbReference type="Proteomes" id="UP000229342">
    <property type="component" value="Unassembled WGS sequence"/>
</dbReference>
<comment type="caution">
    <text evidence="1">The sequence shown here is derived from an EMBL/GenBank/DDBJ whole genome shotgun (WGS) entry which is preliminary data.</text>
</comment>
<evidence type="ECO:0008006" key="3">
    <source>
        <dbReference type="Google" id="ProtNLM"/>
    </source>
</evidence>
<accession>A0A2H0KDK1</accession>
<organism evidence="1 2">
    <name type="scientific">Candidatus Taylorbacteria bacterium CG11_big_fil_rev_8_21_14_0_20_46_11</name>
    <dbReference type="NCBI Taxonomy" id="1975025"/>
    <lineage>
        <taxon>Bacteria</taxon>
        <taxon>Candidatus Tayloriibacteriota</taxon>
    </lineage>
</organism>
<proteinExistence type="predicted"/>
<dbReference type="InterPro" id="IPR025683">
    <property type="entry name" value="Protein_beta"/>
</dbReference>
<dbReference type="Pfam" id="PF14350">
    <property type="entry name" value="Beta_protein"/>
    <property type="match status" value="1"/>
</dbReference>
<name>A0A2H0KDK1_9BACT</name>
<evidence type="ECO:0000313" key="2">
    <source>
        <dbReference type="Proteomes" id="UP000229342"/>
    </source>
</evidence>
<dbReference type="EMBL" id="PCVG01000049">
    <property type="protein sequence ID" value="PIQ68474.1"/>
    <property type="molecule type" value="Genomic_DNA"/>
</dbReference>